<reference evidence="2 3" key="1">
    <citation type="journal article" date="2018" name="Front. Plant Sci.">
        <title>Red Clover (Trifolium pratense) and Zigzag Clover (T. medium) - A Picture of Genomic Similarities and Differences.</title>
        <authorList>
            <person name="Dluhosova J."/>
            <person name="Istvanek J."/>
            <person name="Nedelnik J."/>
            <person name="Repkova J."/>
        </authorList>
    </citation>
    <scope>NUCLEOTIDE SEQUENCE [LARGE SCALE GENOMIC DNA]</scope>
    <source>
        <strain evidence="3">cv. 10/8</strain>
        <tissue evidence="2">Leaf</tissue>
    </source>
</reference>
<dbReference type="Proteomes" id="UP000265520">
    <property type="component" value="Unassembled WGS sequence"/>
</dbReference>
<evidence type="ECO:0000313" key="3">
    <source>
        <dbReference type="Proteomes" id="UP000265520"/>
    </source>
</evidence>
<feature type="compositionally biased region" description="Polar residues" evidence="1">
    <location>
        <begin position="27"/>
        <end position="36"/>
    </location>
</feature>
<evidence type="ECO:0000313" key="2">
    <source>
        <dbReference type="EMBL" id="MCI93971.1"/>
    </source>
</evidence>
<keyword evidence="3" id="KW-1185">Reference proteome</keyword>
<name>A0A392W453_9FABA</name>
<feature type="region of interest" description="Disordered" evidence="1">
    <location>
        <begin position="1"/>
        <end position="36"/>
    </location>
</feature>
<sequence length="36" mass="3858">KRLANPLEAGNIRGSEGVTDKLEQGRSNHPLVQSDA</sequence>
<proteinExistence type="predicted"/>
<dbReference type="AlphaFoldDB" id="A0A392W453"/>
<evidence type="ECO:0000256" key="1">
    <source>
        <dbReference type="SAM" id="MobiDB-lite"/>
    </source>
</evidence>
<accession>A0A392W453</accession>
<organism evidence="2 3">
    <name type="scientific">Trifolium medium</name>
    <dbReference type="NCBI Taxonomy" id="97028"/>
    <lineage>
        <taxon>Eukaryota</taxon>
        <taxon>Viridiplantae</taxon>
        <taxon>Streptophyta</taxon>
        <taxon>Embryophyta</taxon>
        <taxon>Tracheophyta</taxon>
        <taxon>Spermatophyta</taxon>
        <taxon>Magnoliopsida</taxon>
        <taxon>eudicotyledons</taxon>
        <taxon>Gunneridae</taxon>
        <taxon>Pentapetalae</taxon>
        <taxon>rosids</taxon>
        <taxon>fabids</taxon>
        <taxon>Fabales</taxon>
        <taxon>Fabaceae</taxon>
        <taxon>Papilionoideae</taxon>
        <taxon>50 kb inversion clade</taxon>
        <taxon>NPAAA clade</taxon>
        <taxon>Hologalegina</taxon>
        <taxon>IRL clade</taxon>
        <taxon>Trifolieae</taxon>
        <taxon>Trifolium</taxon>
    </lineage>
</organism>
<comment type="caution">
    <text evidence="2">The sequence shown here is derived from an EMBL/GenBank/DDBJ whole genome shotgun (WGS) entry which is preliminary data.</text>
</comment>
<feature type="non-terminal residue" evidence="2">
    <location>
        <position position="1"/>
    </location>
</feature>
<protein>
    <submittedName>
        <fullName evidence="2">Uncharacterized protein</fullName>
    </submittedName>
</protein>
<dbReference type="EMBL" id="LXQA011343622">
    <property type="protein sequence ID" value="MCI93971.1"/>
    <property type="molecule type" value="Genomic_DNA"/>
</dbReference>